<evidence type="ECO:0000313" key="2">
    <source>
        <dbReference type="EMBL" id="OPB38123.1"/>
    </source>
</evidence>
<comment type="caution">
    <text evidence="2">The sequence shown here is derived from an EMBL/GenBank/DDBJ whole genome shotgun (WGS) entry which is preliminary data.</text>
</comment>
<reference evidence="2 3" key="1">
    <citation type="submission" date="2016-04" db="EMBL/GenBank/DDBJ databases">
        <title>Multiple horizontal gene transfer events from other fungi enriched the ability of the initially mycotrophic fungus Trichoderma (Ascomycota) to feed on dead plant biomass.</title>
        <authorList>
            <person name="Atanasova L."/>
            <person name="Chenthamara K."/>
            <person name="Zhang J."/>
            <person name="Grujic M."/>
            <person name="Henrissat B."/>
            <person name="Kuo A."/>
            <person name="Aertz A."/>
            <person name="Salamov A."/>
            <person name="Lipzen A."/>
            <person name="Labutti K."/>
            <person name="Barry K."/>
            <person name="Miao Y."/>
            <person name="Rahimi M.J."/>
            <person name="Shen Q."/>
            <person name="Grigoriev I.V."/>
            <person name="Kubicek C.P."/>
            <person name="Druzhinina I.S."/>
        </authorList>
    </citation>
    <scope>NUCLEOTIDE SEQUENCE [LARGE SCALE GENOMIC DNA]</scope>
    <source>
        <strain evidence="2 3">NJAU 4742</strain>
    </source>
</reference>
<dbReference type="OrthoDB" id="4900702at2759"/>
<sequence>MKLFEVPDVTKQKTRNDAWSKKIGGKHIGGPRELWGNYWRRFNIMQIPMLGEDEYFKTATEIAEVAANEEEFEKLFIKRNKQREKELLDLIDDITEVFVWSKGRFPCRTARRAALNASRTGCFEYFVALLRGNVLGWEADRAGNDMPNNAAAHVGEEAQKQNDEENQSSDDEEMPSPSDYRDWIDYESPFGHEGPFSPCSSNCGSTQYWGDSDLCETQYWGDTDHFYARENLEAYAEAITEFQEEQEYREKRAKDIQ</sequence>
<dbReference type="EMBL" id="LVVK01000020">
    <property type="protein sequence ID" value="OPB38123.1"/>
    <property type="molecule type" value="Genomic_DNA"/>
</dbReference>
<protein>
    <submittedName>
        <fullName evidence="2">Uncharacterized protein</fullName>
    </submittedName>
</protein>
<feature type="compositionally biased region" description="Acidic residues" evidence="1">
    <location>
        <begin position="164"/>
        <end position="174"/>
    </location>
</feature>
<feature type="region of interest" description="Disordered" evidence="1">
    <location>
        <begin position="155"/>
        <end position="184"/>
    </location>
</feature>
<dbReference type="AlphaFoldDB" id="A0A1T3CAH1"/>
<dbReference type="Proteomes" id="UP000191004">
    <property type="component" value="Unassembled WGS sequence"/>
</dbReference>
<name>A0A1T3CAH1_9HYPO</name>
<organism evidence="2 3">
    <name type="scientific">Trichoderma guizhouense</name>
    <dbReference type="NCBI Taxonomy" id="1491466"/>
    <lineage>
        <taxon>Eukaryota</taxon>
        <taxon>Fungi</taxon>
        <taxon>Dikarya</taxon>
        <taxon>Ascomycota</taxon>
        <taxon>Pezizomycotina</taxon>
        <taxon>Sordariomycetes</taxon>
        <taxon>Hypocreomycetidae</taxon>
        <taxon>Hypocreales</taxon>
        <taxon>Hypocreaceae</taxon>
        <taxon>Trichoderma</taxon>
    </lineage>
</organism>
<proteinExistence type="predicted"/>
<gene>
    <name evidence="2" type="ORF">A0O28_0012270</name>
</gene>
<evidence type="ECO:0000313" key="3">
    <source>
        <dbReference type="Proteomes" id="UP000191004"/>
    </source>
</evidence>
<accession>A0A1T3CAH1</accession>
<evidence type="ECO:0000256" key="1">
    <source>
        <dbReference type="SAM" id="MobiDB-lite"/>
    </source>
</evidence>
<keyword evidence="3" id="KW-1185">Reference proteome</keyword>